<keyword evidence="1" id="KW-1133">Transmembrane helix</keyword>
<dbReference type="EMBL" id="JADEVV010000006">
    <property type="protein sequence ID" value="MBE9252904.1"/>
    <property type="molecule type" value="Genomic_DNA"/>
</dbReference>
<accession>A0ABR9VNJ4</accession>
<dbReference type="Pfam" id="PF11832">
    <property type="entry name" value="DUF3352"/>
    <property type="match status" value="1"/>
</dbReference>
<evidence type="ECO:0000313" key="2">
    <source>
        <dbReference type="EMBL" id="MBE9252904.1"/>
    </source>
</evidence>
<dbReference type="InterPro" id="IPR021787">
    <property type="entry name" value="DUF3352"/>
</dbReference>
<sequence length="543" mass="58557">MTTQKSSLTYVLGATVAAIAIVVGGGLFLYSRMNRGQGLTPQTGAQVLPSDTMMAGFVETDQQRWLALGKFQAFAPEQWGDTLQENLLASGDINYAQDIQPWLGNVMMAMVPMAGEADQTDLLLVVGVKDKTKALQFFQKLAAQWQSPPQELEYEGVKLWEAVTGKGETISYALVDEKLVVASQTSTIETAIATTQQGNSLAAASQDRGLWEKTASLNNPIATFYVLDYGQLLTAMATQSGESLPPETLEQLAQIESVVMGVGVAEQGLHFQAIANLAPGAPMDFPPSDNRILERVPADALMALNGADIKGRWQQLVSQGETIAPLGTTVEEIRRTFTAETALDLDNDVFGWMDGEFALGMVPARGGMLGDFGVGGLILLETGDRQTAENTITQLENLVRRELPPGMDSRQEEVQGVKITLWDSPDQRTAMGYGWLDEDVFLLTIGFAPDPLVDLPRDDSLATGETFAEVTSALPQRNHGYFYVNFEEVWPLFGALSGATAEVPPEAQSILEGITGLAITTSNVDGETGQVDLMVLLKTAPEQ</sequence>
<evidence type="ECO:0000256" key="1">
    <source>
        <dbReference type="SAM" id="Phobius"/>
    </source>
</evidence>
<organism evidence="2 3">
    <name type="scientific">Synechocystis salina LEGE 00031</name>
    <dbReference type="NCBI Taxonomy" id="1828736"/>
    <lineage>
        <taxon>Bacteria</taxon>
        <taxon>Bacillati</taxon>
        <taxon>Cyanobacteriota</taxon>
        <taxon>Cyanophyceae</taxon>
        <taxon>Synechococcales</taxon>
        <taxon>Merismopediaceae</taxon>
        <taxon>Synechocystis</taxon>
    </lineage>
</organism>
<feature type="transmembrane region" description="Helical" evidence="1">
    <location>
        <begin position="7"/>
        <end position="30"/>
    </location>
</feature>
<dbReference type="RefSeq" id="WP_194018914.1">
    <property type="nucleotide sequence ID" value="NZ_JADEVV010000006.1"/>
</dbReference>
<keyword evidence="3" id="KW-1185">Reference proteome</keyword>
<keyword evidence="1" id="KW-0812">Transmembrane</keyword>
<gene>
    <name evidence="2" type="ORF">IQ217_03335</name>
</gene>
<proteinExistence type="predicted"/>
<dbReference type="Proteomes" id="UP000658720">
    <property type="component" value="Unassembled WGS sequence"/>
</dbReference>
<protein>
    <submittedName>
        <fullName evidence="2">DUF3352 domain-containing protein</fullName>
    </submittedName>
</protein>
<reference evidence="2 3" key="1">
    <citation type="submission" date="2020-10" db="EMBL/GenBank/DDBJ databases">
        <authorList>
            <person name="Castelo-Branco R."/>
            <person name="Eusebio N."/>
            <person name="Adriana R."/>
            <person name="Vieira A."/>
            <person name="Brugerolle De Fraissinette N."/>
            <person name="Rezende De Castro R."/>
            <person name="Schneider M.P."/>
            <person name="Vasconcelos V."/>
            <person name="Leao P.N."/>
        </authorList>
    </citation>
    <scope>NUCLEOTIDE SEQUENCE [LARGE SCALE GENOMIC DNA]</scope>
    <source>
        <strain evidence="2 3">LEGE 00031</strain>
    </source>
</reference>
<name>A0ABR9VNJ4_9SYNC</name>
<comment type="caution">
    <text evidence="2">The sequence shown here is derived from an EMBL/GenBank/DDBJ whole genome shotgun (WGS) entry which is preliminary data.</text>
</comment>
<evidence type="ECO:0000313" key="3">
    <source>
        <dbReference type="Proteomes" id="UP000658720"/>
    </source>
</evidence>
<keyword evidence="1" id="KW-0472">Membrane</keyword>